<reference evidence="1 2" key="1">
    <citation type="submission" date="2015-10" db="EMBL/GenBank/DDBJ databases">
        <title>Genome analyses suggest a sexual origin of heterokaryosis in a supposedly ancient asexual fungus.</title>
        <authorList>
            <person name="Ropars J."/>
            <person name="Sedzielewska K."/>
            <person name="Noel J."/>
            <person name="Charron P."/>
            <person name="Farinelli L."/>
            <person name="Marton T."/>
            <person name="Kruger M."/>
            <person name="Pelin A."/>
            <person name="Brachmann A."/>
            <person name="Corradi N."/>
        </authorList>
    </citation>
    <scope>NUCLEOTIDE SEQUENCE [LARGE SCALE GENOMIC DNA]</scope>
    <source>
        <strain evidence="1 2">A4</strain>
    </source>
</reference>
<proteinExistence type="predicted"/>
<sequence length="190" mass="22654">MKEFIIFLDHGSYNLPDISNVTTYSSGIANLKYLEVEIMFKLWMLQTNKEIITPILDIIKSQPINNMSIHYTPTYEYLEEIIIYISKFRSKTLTRLIFNRLQSLSEIFCHLIIPLICELKSLKILDIKVGIKVYNQDLFKLLGDYLTSVEHLSFNFDLYRFDLLRYFEYFTNNYKANLKNYLLIFIVEIL</sequence>
<evidence type="ECO:0000313" key="1">
    <source>
        <dbReference type="EMBL" id="PKY59817.1"/>
    </source>
</evidence>
<dbReference type="EMBL" id="LLXI01003788">
    <property type="protein sequence ID" value="PKY59817.1"/>
    <property type="molecule type" value="Genomic_DNA"/>
</dbReference>
<organism evidence="1 2">
    <name type="scientific">Rhizophagus irregularis</name>
    <dbReference type="NCBI Taxonomy" id="588596"/>
    <lineage>
        <taxon>Eukaryota</taxon>
        <taxon>Fungi</taxon>
        <taxon>Fungi incertae sedis</taxon>
        <taxon>Mucoromycota</taxon>
        <taxon>Glomeromycotina</taxon>
        <taxon>Glomeromycetes</taxon>
        <taxon>Glomerales</taxon>
        <taxon>Glomeraceae</taxon>
        <taxon>Rhizophagus</taxon>
    </lineage>
</organism>
<dbReference type="VEuPathDB" id="FungiDB:FUN_020865"/>
<evidence type="ECO:0000313" key="2">
    <source>
        <dbReference type="Proteomes" id="UP000234323"/>
    </source>
</evidence>
<protein>
    <submittedName>
        <fullName evidence="1">Uncharacterized protein</fullName>
    </submittedName>
</protein>
<keyword evidence="2" id="KW-1185">Reference proteome</keyword>
<accession>A0A2I1HLT5</accession>
<name>A0A2I1HLT5_9GLOM</name>
<dbReference type="AlphaFoldDB" id="A0A2I1HLT5"/>
<gene>
    <name evidence="1" type="ORF">RhiirA4_482891</name>
</gene>
<dbReference type="Proteomes" id="UP000234323">
    <property type="component" value="Unassembled WGS sequence"/>
</dbReference>
<comment type="caution">
    <text evidence="1">The sequence shown here is derived from an EMBL/GenBank/DDBJ whole genome shotgun (WGS) entry which is preliminary data.</text>
</comment>